<comment type="caution">
    <text evidence="1">The sequence shown here is derived from an EMBL/GenBank/DDBJ whole genome shotgun (WGS) entry which is preliminary data.</text>
</comment>
<gene>
    <name evidence="1" type="ORF">F4556_005630</name>
</gene>
<name>A0A7W7SGM4_9ACTN</name>
<organism evidence="1 2">
    <name type="scientific">Kitasatospora gansuensis</name>
    <dbReference type="NCBI Taxonomy" id="258050"/>
    <lineage>
        <taxon>Bacteria</taxon>
        <taxon>Bacillati</taxon>
        <taxon>Actinomycetota</taxon>
        <taxon>Actinomycetes</taxon>
        <taxon>Kitasatosporales</taxon>
        <taxon>Streptomycetaceae</taxon>
        <taxon>Kitasatospora</taxon>
    </lineage>
</organism>
<dbReference type="Proteomes" id="UP000573327">
    <property type="component" value="Unassembled WGS sequence"/>
</dbReference>
<dbReference type="RefSeq" id="WP_184920967.1">
    <property type="nucleotide sequence ID" value="NZ_JACHJR010000001.1"/>
</dbReference>
<dbReference type="EMBL" id="JACHJR010000001">
    <property type="protein sequence ID" value="MBB4950095.1"/>
    <property type="molecule type" value="Genomic_DNA"/>
</dbReference>
<proteinExistence type="predicted"/>
<protein>
    <submittedName>
        <fullName evidence="1">Acetyl-CoA carboxylase beta subunit</fullName>
    </submittedName>
</protein>
<evidence type="ECO:0000313" key="1">
    <source>
        <dbReference type="EMBL" id="MBB4950095.1"/>
    </source>
</evidence>
<dbReference type="AlphaFoldDB" id="A0A7W7SGM4"/>
<reference evidence="1 2" key="1">
    <citation type="submission" date="2020-08" db="EMBL/GenBank/DDBJ databases">
        <title>Sequencing the genomes of 1000 actinobacteria strains.</title>
        <authorList>
            <person name="Klenk H.-P."/>
        </authorList>
    </citation>
    <scope>NUCLEOTIDE SEQUENCE [LARGE SCALE GENOMIC DNA]</scope>
    <source>
        <strain evidence="1 2">DSM 44786</strain>
    </source>
</reference>
<keyword evidence="2" id="KW-1185">Reference proteome</keyword>
<evidence type="ECO:0000313" key="2">
    <source>
        <dbReference type="Proteomes" id="UP000573327"/>
    </source>
</evidence>
<sequence length="83" mass="9515">MPRAETPDQAHRTHARTEARTAICNGCQHRFDREQLDHTLKVCPACRSGFRQSMDEWLKHLLGLGALAQPPEQRPATPYRVRP</sequence>
<accession>A0A7W7SGM4</accession>